<keyword evidence="9" id="KW-0406">Ion transport</keyword>
<keyword evidence="6" id="KW-0851">Voltage-gated channel</keyword>
<dbReference type="InterPro" id="IPR027359">
    <property type="entry name" value="Volt_channel_dom_sf"/>
</dbReference>
<dbReference type="Pfam" id="PF02214">
    <property type="entry name" value="BTB_2"/>
    <property type="match status" value="1"/>
</dbReference>
<keyword evidence="8 12" id="KW-1133">Transmembrane helix</keyword>
<dbReference type="SUPFAM" id="SSF81324">
    <property type="entry name" value="Voltage-gated potassium channels"/>
    <property type="match status" value="1"/>
</dbReference>
<dbReference type="Gene3D" id="3.30.710.10">
    <property type="entry name" value="Potassium Channel Kv1.1, Chain A"/>
    <property type="match status" value="1"/>
</dbReference>
<keyword evidence="3" id="KW-0633">Potassium transport</keyword>
<name>A0A3M6V260_POCDA</name>
<dbReference type="PRINTS" id="PR00169">
    <property type="entry name" value="KCHANNEL"/>
</dbReference>
<dbReference type="GO" id="GO:0005251">
    <property type="term" value="F:delayed rectifier potassium channel activity"/>
    <property type="evidence" value="ECO:0007669"/>
    <property type="project" value="TreeGrafter"/>
</dbReference>
<dbReference type="GO" id="GO:0001508">
    <property type="term" value="P:action potential"/>
    <property type="evidence" value="ECO:0007669"/>
    <property type="project" value="TreeGrafter"/>
</dbReference>
<dbReference type="EMBL" id="RCHS01000249">
    <property type="protein sequence ID" value="RMX60011.1"/>
    <property type="molecule type" value="Genomic_DNA"/>
</dbReference>
<evidence type="ECO:0000259" key="13">
    <source>
        <dbReference type="Pfam" id="PF00520"/>
    </source>
</evidence>
<comment type="caution">
    <text evidence="15">The sequence shown here is derived from an EMBL/GenBank/DDBJ whole genome shotgun (WGS) entry which is preliminary data.</text>
</comment>
<evidence type="ECO:0000256" key="12">
    <source>
        <dbReference type="SAM" id="Phobius"/>
    </source>
</evidence>
<organism evidence="15 16">
    <name type="scientific">Pocillopora damicornis</name>
    <name type="common">Cauliflower coral</name>
    <name type="synonym">Millepora damicornis</name>
    <dbReference type="NCBI Taxonomy" id="46731"/>
    <lineage>
        <taxon>Eukaryota</taxon>
        <taxon>Metazoa</taxon>
        <taxon>Cnidaria</taxon>
        <taxon>Anthozoa</taxon>
        <taxon>Hexacorallia</taxon>
        <taxon>Scleractinia</taxon>
        <taxon>Astrocoeniina</taxon>
        <taxon>Pocilloporidae</taxon>
        <taxon>Pocillopora</taxon>
    </lineage>
</organism>
<feature type="transmembrane region" description="Helical" evidence="12">
    <location>
        <begin position="369"/>
        <end position="392"/>
    </location>
</feature>
<evidence type="ECO:0000259" key="14">
    <source>
        <dbReference type="Pfam" id="PF02214"/>
    </source>
</evidence>
<dbReference type="InterPro" id="IPR028325">
    <property type="entry name" value="VG_K_chnl"/>
</dbReference>
<evidence type="ECO:0000256" key="7">
    <source>
        <dbReference type="ARBA" id="ARBA00022958"/>
    </source>
</evidence>
<dbReference type="GO" id="GO:0051260">
    <property type="term" value="P:protein homooligomerization"/>
    <property type="evidence" value="ECO:0007669"/>
    <property type="project" value="InterPro"/>
</dbReference>
<keyword evidence="11" id="KW-0407">Ion channel</keyword>
<dbReference type="GO" id="GO:0008076">
    <property type="term" value="C:voltage-gated potassium channel complex"/>
    <property type="evidence" value="ECO:0007669"/>
    <property type="project" value="InterPro"/>
</dbReference>
<dbReference type="PANTHER" id="PTHR11537">
    <property type="entry name" value="VOLTAGE-GATED POTASSIUM CHANNEL"/>
    <property type="match status" value="1"/>
</dbReference>
<evidence type="ECO:0000256" key="5">
    <source>
        <dbReference type="ARBA" id="ARBA00022826"/>
    </source>
</evidence>
<dbReference type="AlphaFoldDB" id="A0A3M6V260"/>
<dbReference type="PRINTS" id="PR01491">
    <property type="entry name" value="KVCHANNEL"/>
</dbReference>
<proteinExistence type="predicted"/>
<dbReference type="PANTHER" id="PTHR11537:SF113">
    <property type="entry name" value="POTASSIUM VOLTAGE-GATED CHANNEL PROTEIN SHAKER"/>
    <property type="match status" value="1"/>
</dbReference>
<dbReference type="InterPro" id="IPR005821">
    <property type="entry name" value="Ion_trans_dom"/>
</dbReference>
<sequence length="489" mass="56527">MSAISLSSPEHVPDGCKKFHQTSPFDNFERSNATGLIRKRRIRINVRGFQFETFQTTLEQYPETMLGCPTRRVEFYDPVRDQYFLDRDPEIFHFILFFYQSNGILSRPETISKDNFDEELKFYGITTDQEEADKRSSGAVNEAVAAPEEHQRLKMQIQRDQNLNCSQREKNMRTRCWLMLEYPRVSLAGMIWGRISISIILLSVFAFCLETVPELNCPEDKIRNTHREWNQSAGNKTQTTINNASHQLQMTAINETSMIYLQDCSAARIWFVVETSIVLFFMAEYTIRIYTAPRRCNFVTSLFGIVDVVAIVPYFITLAVYGWRTEMNLQVTSFSVLRIIRLCRVLRVFKLSRYSNGLQLVGKTFTETWRTLSSLMMCVLMGVILSSSFLFYFEEQDAVSSIVKNFYWAIITMTTVGYGDEVPRTLLGKLTASCCMVFGIVLLLILPLPVFVTHFSSLYQKEAEKKRQNKSKGAYATPTLIEKLRTKQV</sequence>
<dbReference type="STRING" id="46731.A0A3M6V260"/>
<reference evidence="15 16" key="1">
    <citation type="journal article" date="2018" name="Sci. Rep.">
        <title>Comparative analysis of the Pocillopora damicornis genome highlights role of immune system in coral evolution.</title>
        <authorList>
            <person name="Cunning R."/>
            <person name="Bay R.A."/>
            <person name="Gillette P."/>
            <person name="Baker A.C."/>
            <person name="Traylor-Knowles N."/>
        </authorList>
    </citation>
    <scope>NUCLEOTIDE SEQUENCE [LARGE SCALE GENOMIC DNA]</scope>
    <source>
        <strain evidence="15">RSMAS</strain>
        <tissue evidence="15">Whole animal</tissue>
    </source>
</reference>
<evidence type="ECO:0000313" key="15">
    <source>
        <dbReference type="EMBL" id="RMX60011.1"/>
    </source>
</evidence>
<protein>
    <recommendedName>
        <fullName evidence="17">BTB domain-containing protein</fullName>
    </recommendedName>
</protein>
<feature type="domain" description="Ion transport" evidence="13">
    <location>
        <begin position="191"/>
        <end position="462"/>
    </location>
</feature>
<evidence type="ECO:0000256" key="3">
    <source>
        <dbReference type="ARBA" id="ARBA00022538"/>
    </source>
</evidence>
<dbReference type="Pfam" id="PF00520">
    <property type="entry name" value="Ion_trans"/>
    <property type="match status" value="1"/>
</dbReference>
<evidence type="ECO:0000256" key="11">
    <source>
        <dbReference type="ARBA" id="ARBA00023303"/>
    </source>
</evidence>
<dbReference type="FunFam" id="1.10.287.70:FF:000028">
    <property type="entry name" value="potassium voltage-gated channel subfamily D member 3"/>
    <property type="match status" value="1"/>
</dbReference>
<keyword evidence="7" id="KW-0630">Potassium</keyword>
<keyword evidence="2" id="KW-0813">Transport</keyword>
<evidence type="ECO:0000256" key="10">
    <source>
        <dbReference type="ARBA" id="ARBA00023136"/>
    </source>
</evidence>
<evidence type="ECO:0000256" key="9">
    <source>
        <dbReference type="ARBA" id="ARBA00023065"/>
    </source>
</evidence>
<feature type="transmembrane region" description="Helical" evidence="12">
    <location>
        <begin position="185"/>
        <end position="207"/>
    </location>
</feature>
<dbReference type="SUPFAM" id="SSF54695">
    <property type="entry name" value="POZ domain"/>
    <property type="match status" value="1"/>
</dbReference>
<keyword evidence="4 12" id="KW-0812">Transmembrane</keyword>
<dbReference type="Proteomes" id="UP000275408">
    <property type="component" value="Unassembled WGS sequence"/>
</dbReference>
<evidence type="ECO:0000256" key="8">
    <source>
        <dbReference type="ARBA" id="ARBA00022989"/>
    </source>
</evidence>
<feature type="transmembrane region" description="Helical" evidence="12">
    <location>
        <begin position="267"/>
        <end position="287"/>
    </location>
</feature>
<dbReference type="Gene3D" id="1.20.120.350">
    <property type="entry name" value="Voltage-gated potassium channels. Chain C"/>
    <property type="match status" value="1"/>
</dbReference>
<dbReference type="Gene3D" id="1.10.287.70">
    <property type="match status" value="1"/>
</dbReference>
<evidence type="ECO:0000313" key="16">
    <source>
        <dbReference type="Proteomes" id="UP000275408"/>
    </source>
</evidence>
<accession>A0A3M6V260</accession>
<gene>
    <name evidence="15" type="ORF">pdam_00019312</name>
</gene>
<dbReference type="InterPro" id="IPR003968">
    <property type="entry name" value="K_chnl_volt-dep_Kv"/>
</dbReference>
<feature type="domain" description="Potassium channel tetramerisation-type BTB" evidence="14">
    <location>
        <begin position="42"/>
        <end position="128"/>
    </location>
</feature>
<comment type="subcellular location">
    <subcellularLocation>
        <location evidence="1">Membrane</location>
        <topology evidence="1">Multi-pass membrane protein</topology>
    </subcellularLocation>
</comment>
<evidence type="ECO:0000256" key="2">
    <source>
        <dbReference type="ARBA" id="ARBA00022448"/>
    </source>
</evidence>
<feature type="transmembrane region" description="Helical" evidence="12">
    <location>
        <begin position="299"/>
        <end position="323"/>
    </location>
</feature>
<evidence type="ECO:0000256" key="6">
    <source>
        <dbReference type="ARBA" id="ARBA00022882"/>
    </source>
</evidence>
<evidence type="ECO:0008006" key="17">
    <source>
        <dbReference type="Google" id="ProtNLM"/>
    </source>
</evidence>
<keyword evidence="10 12" id="KW-0472">Membrane</keyword>
<evidence type="ECO:0000256" key="1">
    <source>
        <dbReference type="ARBA" id="ARBA00004141"/>
    </source>
</evidence>
<dbReference type="InterPro" id="IPR011333">
    <property type="entry name" value="SKP1/BTB/POZ_sf"/>
</dbReference>
<evidence type="ECO:0000256" key="4">
    <source>
        <dbReference type="ARBA" id="ARBA00022692"/>
    </source>
</evidence>
<dbReference type="OrthoDB" id="415460at2759"/>
<dbReference type="InterPro" id="IPR003131">
    <property type="entry name" value="T1-type_BTB"/>
</dbReference>
<keyword evidence="5" id="KW-0631">Potassium channel</keyword>
<keyword evidence="16" id="KW-1185">Reference proteome</keyword>
<dbReference type="OMA" id="FATHILI"/>
<feature type="transmembrane region" description="Helical" evidence="12">
    <location>
        <begin position="430"/>
        <end position="452"/>
    </location>
</feature>